<dbReference type="Pfam" id="PF21729">
    <property type="entry name" value="IRX15_IRX15L_GXM"/>
    <property type="match status" value="1"/>
</dbReference>
<comment type="subcellular location">
    <subcellularLocation>
        <location evidence="1">Golgi apparatus membrane</location>
        <topology evidence="1">Single-pass membrane protein</topology>
    </subcellularLocation>
</comment>
<dbReference type="GO" id="GO:0009834">
    <property type="term" value="P:plant-type secondary cell wall biogenesis"/>
    <property type="evidence" value="ECO:0000318"/>
    <property type="project" value="GO_Central"/>
</dbReference>
<feature type="transmembrane region" description="Helical" evidence="5">
    <location>
        <begin position="21"/>
        <end position="39"/>
    </location>
</feature>
<dbReference type="GO" id="GO:0005794">
    <property type="term" value="C:Golgi apparatus"/>
    <property type="evidence" value="ECO:0000318"/>
    <property type="project" value="GO_Central"/>
</dbReference>
<accession>U5D2M8</accession>
<evidence type="ECO:0000313" key="6">
    <source>
        <dbReference type="EMBL" id="ERN16679.1"/>
    </source>
</evidence>
<dbReference type="AlphaFoldDB" id="U5D2M8"/>
<name>U5D2M8_AMBTC</name>
<sequence>MILLHSSSSIHRLQKQGYYRLCVLGFISFLTLASLAALVTKGAQHLATGDSASSSFSPWGHGSDMEKGQKIPQDIVHALLHYSTSNLTGGMTVREMRAIADVLVRRCPCNLLVFGLGHESLVWRALNHGGRTVFLDESEYWIAHIEKRHPGIEAYDVQYTTKVAQKEDLMRAAKEQVGGDCRPVQNLLFSECPLAINDLPNELYQVPWDVVLVDGPRGYSPLAPGRMSAIFTAAVLARSTKKGSHMPTHVFVHDFNRDVERAYSNHFLCPENMVVLPAGAEMLAHFTIHGTGDAAVSGFCRNNDSTTISSS</sequence>
<dbReference type="InterPro" id="IPR006514">
    <property type="entry name" value="IRX15/GXM/AGM"/>
</dbReference>
<organism evidence="6 7">
    <name type="scientific">Amborella trichopoda</name>
    <dbReference type="NCBI Taxonomy" id="13333"/>
    <lineage>
        <taxon>Eukaryota</taxon>
        <taxon>Viridiplantae</taxon>
        <taxon>Streptophyta</taxon>
        <taxon>Embryophyta</taxon>
        <taxon>Tracheophyta</taxon>
        <taxon>Spermatophyta</taxon>
        <taxon>Magnoliopsida</taxon>
        <taxon>Amborellales</taxon>
        <taxon>Amborellaceae</taxon>
        <taxon>Amborella</taxon>
    </lineage>
</organism>
<dbReference type="Proteomes" id="UP000017836">
    <property type="component" value="Unassembled WGS sequence"/>
</dbReference>
<keyword evidence="7" id="KW-1185">Reference proteome</keyword>
<evidence type="ECO:0000313" key="7">
    <source>
        <dbReference type="Proteomes" id="UP000017836"/>
    </source>
</evidence>
<dbReference type="EMBL" id="KI392418">
    <property type="protein sequence ID" value="ERN16679.1"/>
    <property type="molecule type" value="Genomic_DNA"/>
</dbReference>
<keyword evidence="3 5" id="KW-1133">Transmembrane helix</keyword>
<keyword evidence="4 5" id="KW-0472">Membrane</keyword>
<dbReference type="GO" id="GO:0000139">
    <property type="term" value="C:Golgi membrane"/>
    <property type="evidence" value="ECO:0007669"/>
    <property type="project" value="UniProtKB-SubCell"/>
</dbReference>
<dbReference type="eggNOG" id="ENOG502QRED">
    <property type="taxonomic scope" value="Eukaryota"/>
</dbReference>
<dbReference type="NCBIfam" id="TIGR01627">
    <property type="entry name" value="A_thal_3515"/>
    <property type="match status" value="1"/>
</dbReference>
<dbReference type="OMA" id="RRCCAWL"/>
<evidence type="ECO:0000256" key="3">
    <source>
        <dbReference type="ARBA" id="ARBA00022989"/>
    </source>
</evidence>
<proteinExistence type="predicted"/>
<evidence type="ECO:0000256" key="4">
    <source>
        <dbReference type="ARBA" id="ARBA00023136"/>
    </source>
</evidence>
<evidence type="ECO:0000256" key="1">
    <source>
        <dbReference type="ARBA" id="ARBA00004194"/>
    </source>
</evidence>
<dbReference type="PANTHER" id="PTHR31444">
    <property type="entry name" value="OS11G0490100 PROTEIN"/>
    <property type="match status" value="1"/>
</dbReference>
<protein>
    <submittedName>
        <fullName evidence="6">Uncharacterized protein</fullName>
    </submittedName>
</protein>
<dbReference type="HOGENOM" id="CLU_053427_1_0_1"/>
<dbReference type="Gramene" id="ERN16679">
    <property type="protein sequence ID" value="ERN16679"/>
    <property type="gene ID" value="AMTR_s00051p00191940"/>
</dbReference>
<evidence type="ECO:0000256" key="5">
    <source>
        <dbReference type="SAM" id="Phobius"/>
    </source>
</evidence>
<evidence type="ECO:0000256" key="2">
    <source>
        <dbReference type="ARBA" id="ARBA00022692"/>
    </source>
</evidence>
<keyword evidence="2 5" id="KW-0812">Transmembrane</keyword>
<dbReference type="GO" id="GO:0045492">
    <property type="term" value="P:xylan biosynthetic process"/>
    <property type="evidence" value="ECO:0000318"/>
    <property type="project" value="GO_Central"/>
</dbReference>
<reference evidence="7" key="1">
    <citation type="journal article" date="2013" name="Science">
        <title>The Amborella genome and the evolution of flowering plants.</title>
        <authorList>
            <consortium name="Amborella Genome Project"/>
        </authorList>
    </citation>
    <scope>NUCLEOTIDE SEQUENCE [LARGE SCALE GENOMIC DNA]</scope>
</reference>
<gene>
    <name evidence="6" type="ORF">AMTR_s00051p00191940</name>
</gene>